<evidence type="ECO:0000313" key="3">
    <source>
        <dbReference type="Proteomes" id="UP000518288"/>
    </source>
</evidence>
<evidence type="ECO:0000256" key="1">
    <source>
        <dbReference type="SAM" id="Phobius"/>
    </source>
</evidence>
<gene>
    <name evidence="2" type="ORF">BDD16_001559</name>
</gene>
<evidence type="ECO:0000313" key="2">
    <source>
        <dbReference type="EMBL" id="NYG32573.1"/>
    </source>
</evidence>
<keyword evidence="1" id="KW-0812">Transmembrane</keyword>
<name>A0A7Y9QZA7_9BURK</name>
<organism evidence="2 3">
    <name type="scientific">Sphaerotilus montanus</name>
    <dbReference type="NCBI Taxonomy" id="522889"/>
    <lineage>
        <taxon>Bacteria</taxon>
        <taxon>Pseudomonadati</taxon>
        <taxon>Pseudomonadota</taxon>
        <taxon>Betaproteobacteria</taxon>
        <taxon>Burkholderiales</taxon>
        <taxon>Sphaerotilaceae</taxon>
        <taxon>Sphaerotilus</taxon>
    </lineage>
</organism>
<reference evidence="2 3" key="1">
    <citation type="submission" date="2020-07" db="EMBL/GenBank/DDBJ databases">
        <title>Genomic Encyclopedia of Archaeal and Bacterial Type Strains, Phase II (KMG-II): from individual species to whole genera.</title>
        <authorList>
            <person name="Goeker M."/>
        </authorList>
    </citation>
    <scope>NUCLEOTIDE SEQUENCE [LARGE SCALE GENOMIC DNA]</scope>
    <source>
        <strain evidence="2 3">DSM 21226</strain>
    </source>
</reference>
<dbReference type="EMBL" id="JACCFH010000001">
    <property type="protein sequence ID" value="NYG32573.1"/>
    <property type="molecule type" value="Genomic_DNA"/>
</dbReference>
<sequence>MPAPDVIQIIESNWPAILGAILLACFGAYLAWRNGYKARRAAAAAKFRAAVLTALQGLYPVPVAWPKNELRIRDELKERFPGLQTAVAEFETYVPWYKRKAFAESWNRYRLGDDGREIDQQDYWQYVPLKGTSVINGVVTTTHDQTKTYKLQFKTNVDHLLSFASEA</sequence>
<dbReference type="RefSeq" id="WP_179633453.1">
    <property type="nucleotide sequence ID" value="NZ_JACCFH010000001.1"/>
</dbReference>
<proteinExistence type="predicted"/>
<keyword evidence="1" id="KW-1133">Transmembrane helix</keyword>
<protein>
    <submittedName>
        <fullName evidence="2">Uncharacterized protein</fullName>
    </submittedName>
</protein>
<feature type="transmembrane region" description="Helical" evidence="1">
    <location>
        <begin position="12"/>
        <end position="32"/>
    </location>
</feature>
<comment type="caution">
    <text evidence="2">The sequence shown here is derived from an EMBL/GenBank/DDBJ whole genome shotgun (WGS) entry which is preliminary data.</text>
</comment>
<dbReference type="AlphaFoldDB" id="A0A7Y9QZA7"/>
<keyword evidence="3" id="KW-1185">Reference proteome</keyword>
<keyword evidence="1" id="KW-0472">Membrane</keyword>
<dbReference type="Proteomes" id="UP000518288">
    <property type="component" value="Unassembled WGS sequence"/>
</dbReference>
<accession>A0A7Y9QZA7</accession>